<keyword evidence="7" id="KW-1185">Reference proteome</keyword>
<name>A0A6M0JTJ8_9GAMM</name>
<evidence type="ECO:0000313" key="7">
    <source>
        <dbReference type="Proteomes" id="UP000483379"/>
    </source>
</evidence>
<keyword evidence="2" id="KW-0813">Transport</keyword>
<dbReference type="PROSITE" id="PS50893">
    <property type="entry name" value="ABC_TRANSPORTER_2"/>
    <property type="match status" value="1"/>
</dbReference>
<evidence type="ECO:0000256" key="4">
    <source>
        <dbReference type="ARBA" id="ARBA00022840"/>
    </source>
</evidence>
<dbReference type="Proteomes" id="UP000483379">
    <property type="component" value="Unassembled WGS sequence"/>
</dbReference>
<keyword evidence="4 6" id="KW-0067">ATP-binding</keyword>
<evidence type="ECO:0000259" key="5">
    <source>
        <dbReference type="PROSITE" id="PS50893"/>
    </source>
</evidence>
<protein>
    <submittedName>
        <fullName evidence="6">ABC transporter ATP-binding protein</fullName>
    </submittedName>
</protein>
<dbReference type="Gene3D" id="3.40.50.300">
    <property type="entry name" value="P-loop containing nucleotide triphosphate hydrolases"/>
    <property type="match status" value="1"/>
</dbReference>
<gene>
    <name evidence="6" type="ORF">G3446_01405</name>
</gene>
<proteinExistence type="inferred from homology"/>
<comment type="caution">
    <text evidence="6">The sequence shown here is derived from an EMBL/GenBank/DDBJ whole genome shotgun (WGS) entry which is preliminary data.</text>
</comment>
<comment type="similarity">
    <text evidence="1">Belongs to the ABC transporter superfamily.</text>
</comment>
<dbReference type="GO" id="GO:0016020">
    <property type="term" value="C:membrane"/>
    <property type="evidence" value="ECO:0007669"/>
    <property type="project" value="InterPro"/>
</dbReference>
<dbReference type="SMART" id="SM00382">
    <property type="entry name" value="AAA"/>
    <property type="match status" value="1"/>
</dbReference>
<evidence type="ECO:0000256" key="3">
    <source>
        <dbReference type="ARBA" id="ARBA00022741"/>
    </source>
</evidence>
<dbReference type="CDD" id="cd03220">
    <property type="entry name" value="ABC_KpsT_Wzt"/>
    <property type="match status" value="1"/>
</dbReference>
<dbReference type="SUPFAM" id="SSF52540">
    <property type="entry name" value="P-loop containing nucleoside triphosphate hydrolases"/>
    <property type="match status" value="1"/>
</dbReference>
<keyword evidence="3" id="KW-0547">Nucleotide-binding</keyword>
<dbReference type="PROSITE" id="PS00211">
    <property type="entry name" value="ABC_TRANSPORTER_1"/>
    <property type="match status" value="1"/>
</dbReference>
<dbReference type="PANTHER" id="PTHR46743:SF2">
    <property type="entry name" value="TEICHOIC ACIDS EXPORT ATP-BINDING PROTEIN TAGH"/>
    <property type="match status" value="1"/>
</dbReference>
<dbReference type="GO" id="GO:0140359">
    <property type="term" value="F:ABC-type transporter activity"/>
    <property type="evidence" value="ECO:0007669"/>
    <property type="project" value="InterPro"/>
</dbReference>
<dbReference type="InterPro" id="IPR003593">
    <property type="entry name" value="AAA+_ATPase"/>
</dbReference>
<dbReference type="InterPro" id="IPR027417">
    <property type="entry name" value="P-loop_NTPase"/>
</dbReference>
<dbReference type="InterPro" id="IPR017871">
    <property type="entry name" value="ABC_transporter-like_CS"/>
</dbReference>
<dbReference type="EMBL" id="JAAIJQ010000003">
    <property type="protein sequence ID" value="NEV60559.1"/>
    <property type="molecule type" value="Genomic_DNA"/>
</dbReference>
<dbReference type="PANTHER" id="PTHR46743">
    <property type="entry name" value="TEICHOIC ACIDS EXPORT ATP-BINDING PROTEIN TAGH"/>
    <property type="match status" value="1"/>
</dbReference>
<feature type="domain" description="ABC transporter" evidence="5">
    <location>
        <begin position="36"/>
        <end position="252"/>
    </location>
</feature>
<reference evidence="6 7" key="1">
    <citation type="submission" date="2020-02" db="EMBL/GenBank/DDBJ databases">
        <title>Genome sequences of Thiorhodococcus mannitoliphagus and Thiorhodococcus minor, purple sulfur photosynthetic bacteria in the gammaproteobacterial family, Chromatiaceae.</title>
        <authorList>
            <person name="Aviles F.A."/>
            <person name="Meyer T.E."/>
            <person name="Kyndt J.A."/>
        </authorList>
    </citation>
    <scope>NUCLEOTIDE SEQUENCE [LARGE SCALE GENOMIC DNA]</scope>
    <source>
        <strain evidence="6 7">DSM 11518</strain>
    </source>
</reference>
<dbReference type="GO" id="GO:0005524">
    <property type="term" value="F:ATP binding"/>
    <property type="evidence" value="ECO:0007669"/>
    <property type="project" value="UniProtKB-KW"/>
</dbReference>
<dbReference type="Pfam" id="PF00005">
    <property type="entry name" value="ABC_tran"/>
    <property type="match status" value="1"/>
</dbReference>
<dbReference type="InterPro" id="IPR050683">
    <property type="entry name" value="Bact_Polysacc_Export_ATP-bd"/>
</dbReference>
<evidence type="ECO:0000313" key="6">
    <source>
        <dbReference type="EMBL" id="NEV60559.1"/>
    </source>
</evidence>
<dbReference type="AlphaFoldDB" id="A0A6M0JTJ8"/>
<dbReference type="GO" id="GO:0016887">
    <property type="term" value="F:ATP hydrolysis activity"/>
    <property type="evidence" value="ECO:0007669"/>
    <property type="project" value="InterPro"/>
</dbReference>
<evidence type="ECO:0000256" key="1">
    <source>
        <dbReference type="ARBA" id="ARBA00005417"/>
    </source>
</evidence>
<dbReference type="InterPro" id="IPR003439">
    <property type="entry name" value="ABC_transporter-like_ATP-bd"/>
</dbReference>
<organism evidence="6 7">
    <name type="scientific">Thiorhodococcus minor</name>
    <dbReference type="NCBI Taxonomy" id="57489"/>
    <lineage>
        <taxon>Bacteria</taxon>
        <taxon>Pseudomonadati</taxon>
        <taxon>Pseudomonadota</taxon>
        <taxon>Gammaproteobacteria</taxon>
        <taxon>Chromatiales</taxon>
        <taxon>Chromatiaceae</taxon>
        <taxon>Thiorhodococcus</taxon>
    </lineage>
</organism>
<dbReference type="RefSeq" id="WP_164450608.1">
    <property type="nucleotide sequence ID" value="NZ_JAAIJQ010000003.1"/>
</dbReference>
<sequence length="252" mass="27525">MASIQLENVSVSFPVYNAATRSIKNRIIQSATGGQIRSDSTSQRISVVQALQDINLKLEDGDRLGLIGHNGAGKTTLLRVLGGIYEPNSGRVSVAGRTVPLFDISLGMDQESTGYENIILRGLFLGLTRREMKARMDEIADFTELGDFLDLPIRTYSAGMQMRLAFAVSTSVVPDILLLDEGIGAGDAAFLHKARERLARFTEKVSIIVLSSHSDELVRNMCSKAILMEHGQVVHAGPTEAVLERYKAMRGF</sequence>
<accession>A0A6M0JTJ8</accession>
<evidence type="ECO:0000256" key="2">
    <source>
        <dbReference type="ARBA" id="ARBA00022448"/>
    </source>
</evidence>
<dbReference type="InterPro" id="IPR015860">
    <property type="entry name" value="ABC_transpr_TagH-like"/>
</dbReference>